<reference evidence="2" key="1">
    <citation type="submission" date="2020-10" db="EMBL/GenBank/DDBJ databases">
        <title>Connecting structure to function with the recovery of over 1000 high-quality activated sludge metagenome-assembled genomes encoding full-length rRNA genes using long-read sequencing.</title>
        <authorList>
            <person name="Singleton C.M."/>
            <person name="Petriglieri F."/>
            <person name="Kristensen J.M."/>
            <person name="Kirkegaard R.H."/>
            <person name="Michaelsen T.Y."/>
            <person name="Andersen M.H."/>
            <person name="Karst S.M."/>
            <person name="Dueholm M.S."/>
            <person name="Nielsen P.H."/>
            <person name="Albertsen M."/>
        </authorList>
    </citation>
    <scope>NUCLEOTIDE SEQUENCE</scope>
    <source>
        <strain evidence="2">Bjer_18-Q3-R1-45_BAT3C.347</strain>
    </source>
</reference>
<accession>A0A9D7HJM6</accession>
<evidence type="ECO:0000256" key="1">
    <source>
        <dbReference type="SAM" id="Phobius"/>
    </source>
</evidence>
<evidence type="ECO:0000313" key="3">
    <source>
        <dbReference type="Proteomes" id="UP000807785"/>
    </source>
</evidence>
<keyword evidence="1" id="KW-0472">Membrane</keyword>
<proteinExistence type="predicted"/>
<dbReference type="Pfam" id="PF11174">
    <property type="entry name" value="DUF2970"/>
    <property type="match status" value="1"/>
</dbReference>
<dbReference type="InterPro" id="IPR021344">
    <property type="entry name" value="DUF2970"/>
</dbReference>
<protein>
    <submittedName>
        <fullName evidence="2">DUF2970 domain-containing protein</fullName>
    </submittedName>
</protein>
<feature type="transmembrane region" description="Helical" evidence="1">
    <location>
        <begin position="43"/>
        <end position="68"/>
    </location>
</feature>
<comment type="caution">
    <text evidence="2">The sequence shown here is derived from an EMBL/GenBank/DDBJ whole genome shotgun (WGS) entry which is preliminary data.</text>
</comment>
<organism evidence="2 3">
    <name type="scientific">Candidatus Methylophosphatis roskildensis</name>
    <dbReference type="NCBI Taxonomy" id="2899263"/>
    <lineage>
        <taxon>Bacteria</taxon>
        <taxon>Pseudomonadati</taxon>
        <taxon>Pseudomonadota</taxon>
        <taxon>Betaproteobacteria</taxon>
        <taxon>Nitrosomonadales</taxon>
        <taxon>Sterolibacteriaceae</taxon>
        <taxon>Candidatus Methylophosphatis</taxon>
    </lineage>
</organism>
<name>A0A9D7HJM6_9PROT</name>
<keyword evidence="1" id="KW-0812">Transmembrane</keyword>
<keyword evidence="1" id="KW-1133">Transmembrane helix</keyword>
<gene>
    <name evidence="2" type="ORF">IPH26_03950</name>
</gene>
<evidence type="ECO:0000313" key="2">
    <source>
        <dbReference type="EMBL" id="MBK6972127.1"/>
    </source>
</evidence>
<dbReference type="AlphaFoldDB" id="A0A9D7HJM6"/>
<dbReference type="EMBL" id="JADJEV010000002">
    <property type="protein sequence ID" value="MBK6972127.1"/>
    <property type="molecule type" value="Genomic_DNA"/>
</dbReference>
<sequence>MSENAGPPRRAGFLSTVRAVLWSFAGVRKRKDYQQDATSLNPVYVVIAGVLAAIVFVLTIVLVVRFVVSQ</sequence>
<dbReference type="Proteomes" id="UP000807785">
    <property type="component" value="Unassembled WGS sequence"/>
</dbReference>